<proteinExistence type="predicted"/>
<feature type="region of interest" description="Disordered" evidence="1">
    <location>
        <begin position="916"/>
        <end position="1024"/>
    </location>
</feature>
<reference evidence="2" key="1">
    <citation type="journal article" date="2020" name="Stud. Mycol.">
        <title>101 Dothideomycetes genomes: a test case for predicting lifestyles and emergence of pathogens.</title>
        <authorList>
            <person name="Haridas S."/>
            <person name="Albert R."/>
            <person name="Binder M."/>
            <person name="Bloem J."/>
            <person name="Labutti K."/>
            <person name="Salamov A."/>
            <person name="Andreopoulos B."/>
            <person name="Baker S."/>
            <person name="Barry K."/>
            <person name="Bills G."/>
            <person name="Bluhm B."/>
            <person name="Cannon C."/>
            <person name="Castanera R."/>
            <person name="Culley D."/>
            <person name="Daum C."/>
            <person name="Ezra D."/>
            <person name="Gonzalez J."/>
            <person name="Henrissat B."/>
            <person name="Kuo A."/>
            <person name="Liang C."/>
            <person name="Lipzen A."/>
            <person name="Lutzoni F."/>
            <person name="Magnuson J."/>
            <person name="Mondo S."/>
            <person name="Nolan M."/>
            <person name="Ohm R."/>
            <person name="Pangilinan J."/>
            <person name="Park H.-J."/>
            <person name="Ramirez L."/>
            <person name="Alfaro M."/>
            <person name="Sun H."/>
            <person name="Tritt A."/>
            <person name="Yoshinaga Y."/>
            <person name="Zwiers L.-H."/>
            <person name="Turgeon B."/>
            <person name="Goodwin S."/>
            <person name="Spatafora J."/>
            <person name="Crous P."/>
            <person name="Grigoriev I."/>
        </authorList>
    </citation>
    <scope>NUCLEOTIDE SEQUENCE</scope>
    <source>
        <strain evidence="2">CBS 207.26</strain>
    </source>
</reference>
<feature type="compositionally biased region" description="Polar residues" evidence="1">
    <location>
        <begin position="636"/>
        <end position="658"/>
    </location>
</feature>
<feature type="compositionally biased region" description="Polar residues" evidence="1">
    <location>
        <begin position="507"/>
        <end position="516"/>
    </location>
</feature>
<sequence>MAGTRRRSRISDTAVVQDLSSTSRAASSIAESRDEQKHDDGAGVPARNDHDNVPSPQAPVNRSTTAFCKKCSEVVGEFYNSWHKITGTYYLPTLLGSYSSRLRAHGRQKAASLGTDLDGCQIQPLACPSCSDTLGFTAVDAPESKQTFRGRDFFKLPRIDLKCEYAPKKFKTVEPQVDAAPDPLPAEDSDKSSLVPEEDMEVDARPSHASQPPPPPPSGLLPQHHHDHHHQPLQQVEANRQPLPPPVIHSPSALVQFHGHPQKSPSNAQPSPVQKPIHDVQYVTHPPTKEVNVNLANRTRDPPPVISHSPAESHRPNGQYYPRSPPEVQLDAIERLQTQISQNSGALMVHGRDLRRFEETVQRQGEGLQREFQSQLNHQGAELRRVDEAVGRLQHEMRGIRDLLEALTREVQITKEMQAARPVPAAVPGPSATVQDTALELMNNQISAVSQKANEVDTLKITIEIMRSKIQRLEEAAAAAPPPPQSTTHAFPSPHEPSAHSAHSSHTVPSYHNTPSAVPHINTPVHPAHRPASFHSHESHASATPEVSQKAETAQTQSGWVPINSTSVKRAHPNGIDGPHESIGQPVGSPKRPKLAPIEPRVAYGSSQAHPAQQHIVYDHMDTDDSEPRVHHSHSMPPSQTQSRESLVESTIPSQTPPTFIAYGTQEAPPDDSWRSESQRLAEHRSPRGRGRGGGPGSRGGRPRKSMVPTRAELGTPEWEREDWQGVTDSQTSPDGFYNPVARSGRGIIRRGSGGGGGASRGSRPTSASGRAVSLGLQGVTTGPGVGLPNDPYAHTKKTRTKPIRNADGILIRKDGRPDMRSQSSAANLRKVHARKEEQKSTDRSFTPTSGLSTNLHHTTNMGAETPSPTGVVPGGQDATASAQKKHAMIMNKMFPHGIDESRREHDYARQVFESDQGHTAHPRGHHHEIKREHFEERRVVDSQSPNEAATDGDVDMDRAEDHADDEGQTPSDRSDNSGRESQYHDANTHEEEKGNEEAKENGVQVQGTGETSQTIDVIPRNRK</sequence>
<evidence type="ECO:0000313" key="3">
    <source>
        <dbReference type="Proteomes" id="UP000800200"/>
    </source>
</evidence>
<organism evidence="2 3">
    <name type="scientific">Zopfia rhizophila CBS 207.26</name>
    <dbReference type="NCBI Taxonomy" id="1314779"/>
    <lineage>
        <taxon>Eukaryota</taxon>
        <taxon>Fungi</taxon>
        <taxon>Dikarya</taxon>
        <taxon>Ascomycota</taxon>
        <taxon>Pezizomycotina</taxon>
        <taxon>Dothideomycetes</taxon>
        <taxon>Dothideomycetes incertae sedis</taxon>
        <taxon>Zopfiaceae</taxon>
        <taxon>Zopfia</taxon>
    </lineage>
</organism>
<accession>A0A6A6EB88</accession>
<feature type="compositionally biased region" description="Low complexity" evidence="1">
    <location>
        <begin position="742"/>
        <end position="751"/>
    </location>
</feature>
<evidence type="ECO:0000256" key="1">
    <source>
        <dbReference type="SAM" id="MobiDB-lite"/>
    </source>
</evidence>
<feature type="compositionally biased region" description="Basic and acidic residues" evidence="1">
    <location>
        <begin position="31"/>
        <end position="52"/>
    </location>
</feature>
<dbReference type="Proteomes" id="UP000800200">
    <property type="component" value="Unassembled WGS sequence"/>
</dbReference>
<dbReference type="AlphaFoldDB" id="A0A6A6EB88"/>
<keyword evidence="3" id="KW-1185">Reference proteome</keyword>
<dbReference type="EMBL" id="ML994628">
    <property type="protein sequence ID" value="KAF2187096.1"/>
    <property type="molecule type" value="Genomic_DNA"/>
</dbReference>
<feature type="compositionally biased region" description="Low complexity" evidence="1">
    <location>
        <begin position="761"/>
        <end position="772"/>
    </location>
</feature>
<feature type="compositionally biased region" description="Basic and acidic residues" evidence="1">
    <location>
        <begin position="930"/>
        <end position="941"/>
    </location>
</feature>
<name>A0A6A6EB88_9PEZI</name>
<protein>
    <submittedName>
        <fullName evidence="2">Uncharacterized protein</fullName>
    </submittedName>
</protein>
<feature type="compositionally biased region" description="Basic and acidic residues" evidence="1">
    <location>
        <begin position="973"/>
        <end position="1001"/>
    </location>
</feature>
<evidence type="ECO:0000313" key="2">
    <source>
        <dbReference type="EMBL" id="KAF2187096.1"/>
    </source>
</evidence>
<feature type="region of interest" description="Disordered" evidence="1">
    <location>
        <begin position="174"/>
        <end position="234"/>
    </location>
</feature>
<feature type="region of interest" description="Disordered" evidence="1">
    <location>
        <begin position="475"/>
        <end position="596"/>
    </location>
</feature>
<gene>
    <name evidence="2" type="ORF">K469DRAFT_705651</name>
</gene>
<feature type="region of interest" description="Disordered" evidence="1">
    <location>
        <begin position="623"/>
        <end position="800"/>
    </location>
</feature>
<feature type="region of interest" description="Disordered" evidence="1">
    <location>
        <begin position="1"/>
        <end position="61"/>
    </location>
</feature>
<feature type="compositionally biased region" description="Polar residues" evidence="1">
    <location>
        <begin position="18"/>
        <end position="30"/>
    </location>
</feature>
<feature type="compositionally biased region" description="Polar residues" evidence="1">
    <location>
        <begin position="844"/>
        <end position="858"/>
    </location>
</feature>
<feature type="region of interest" description="Disordered" evidence="1">
    <location>
        <begin position="293"/>
        <end position="319"/>
    </location>
</feature>
<feature type="region of interest" description="Disordered" evidence="1">
    <location>
        <begin position="815"/>
        <end position="858"/>
    </location>
</feature>
<feature type="compositionally biased region" description="Polar residues" evidence="1">
    <location>
        <begin position="545"/>
        <end position="568"/>
    </location>
</feature>
<feature type="compositionally biased region" description="Basic and acidic residues" evidence="1">
    <location>
        <begin position="672"/>
        <end position="686"/>
    </location>
</feature>
<dbReference type="OrthoDB" id="5396360at2759"/>
<feature type="compositionally biased region" description="Polar residues" evidence="1">
    <location>
        <begin position="1004"/>
        <end position="1016"/>
    </location>
</feature>